<dbReference type="GO" id="GO:0000035">
    <property type="term" value="F:acyl binding"/>
    <property type="evidence" value="ECO:0007669"/>
    <property type="project" value="TreeGrafter"/>
</dbReference>
<dbReference type="GO" id="GO:0009245">
    <property type="term" value="P:lipid A biosynthetic process"/>
    <property type="evidence" value="ECO:0007669"/>
    <property type="project" value="TreeGrafter"/>
</dbReference>
<accession>A0A1K2HI72</accession>
<name>A0A1K2HI72_9LACT</name>
<keyword evidence="1 7" id="KW-0596">Phosphopantetheine</keyword>
<keyword evidence="5 7" id="KW-0443">Lipid metabolism</keyword>
<protein>
    <recommendedName>
        <fullName evidence="7 8">Acyl carrier protein</fullName>
        <shortName evidence="7">ACP</shortName>
    </recommendedName>
</protein>
<comment type="pathway">
    <text evidence="7 9">Lipid metabolism; fatty acid biosynthesis.</text>
</comment>
<evidence type="ECO:0000256" key="4">
    <source>
        <dbReference type="ARBA" id="ARBA00022832"/>
    </source>
</evidence>
<dbReference type="NCBIfam" id="NF009104">
    <property type="entry name" value="PRK12449.1"/>
    <property type="match status" value="1"/>
</dbReference>
<comment type="function">
    <text evidence="7 9">Carrier of the growing fatty acid chain in fatty acid biosynthesis.</text>
</comment>
<dbReference type="HAMAP" id="MF_01217">
    <property type="entry name" value="Acyl_carrier"/>
    <property type="match status" value="1"/>
</dbReference>
<dbReference type="NCBIfam" id="NF002150">
    <property type="entry name" value="PRK00982.1-4"/>
    <property type="match status" value="1"/>
</dbReference>
<evidence type="ECO:0000256" key="9">
    <source>
        <dbReference type="RuleBase" id="RU003545"/>
    </source>
</evidence>
<dbReference type="InterPro" id="IPR036736">
    <property type="entry name" value="ACP-like_sf"/>
</dbReference>
<keyword evidence="4 7" id="KW-0276">Fatty acid metabolism</keyword>
<keyword evidence="2 7" id="KW-0444">Lipid biosynthesis</keyword>
<evidence type="ECO:0000256" key="8">
    <source>
        <dbReference type="NCBIfam" id="TIGR00517"/>
    </source>
</evidence>
<dbReference type="GO" id="GO:0005829">
    <property type="term" value="C:cytosol"/>
    <property type="evidence" value="ECO:0007669"/>
    <property type="project" value="TreeGrafter"/>
</dbReference>
<dbReference type="Gene3D" id="1.10.1200.10">
    <property type="entry name" value="ACP-like"/>
    <property type="match status" value="1"/>
</dbReference>
<dbReference type="Pfam" id="PF00550">
    <property type="entry name" value="PP-binding"/>
    <property type="match status" value="1"/>
</dbReference>
<evidence type="ECO:0000313" key="14">
    <source>
        <dbReference type="Proteomes" id="UP000218979"/>
    </source>
</evidence>
<evidence type="ECO:0000256" key="1">
    <source>
        <dbReference type="ARBA" id="ARBA00022450"/>
    </source>
</evidence>
<dbReference type="InterPro" id="IPR009081">
    <property type="entry name" value="PP-bd_ACP"/>
</dbReference>
<keyword evidence="6 7" id="KW-0275">Fatty acid biosynthesis</keyword>
<dbReference type="UniPathway" id="UPA00094"/>
<comment type="PTM">
    <text evidence="7">4'-phosphopantetheine is transferred from CoA to a specific serine of apo-ACP by AcpS. This modification is essential for activity because fatty acids are bound in thioester linkage to the sulfhydryl of the prosthetic group.</text>
</comment>
<dbReference type="PANTHER" id="PTHR20863">
    <property type="entry name" value="ACYL CARRIER PROTEIN"/>
    <property type="match status" value="1"/>
</dbReference>
<keyword evidence="3 7" id="KW-0597">Phosphoprotein</keyword>
<evidence type="ECO:0000256" key="7">
    <source>
        <dbReference type="HAMAP-Rule" id="MF_01217"/>
    </source>
</evidence>
<dbReference type="Proteomes" id="UP000218979">
    <property type="component" value="Unassembled WGS sequence"/>
</dbReference>
<dbReference type="SUPFAM" id="SSF47336">
    <property type="entry name" value="ACP-like"/>
    <property type="match status" value="1"/>
</dbReference>
<gene>
    <name evidence="7" type="primary">acpP</name>
    <name evidence="11" type="ORF">RR45_GL001126</name>
    <name evidence="12" type="ORF">SAMN02746068_01987</name>
</gene>
<comment type="similarity">
    <text evidence="7">Belongs to the acyl carrier protein (ACP) family.</text>
</comment>
<dbReference type="InterPro" id="IPR003231">
    <property type="entry name" value="ACP"/>
</dbReference>
<dbReference type="GO" id="GO:0000036">
    <property type="term" value="F:acyl carrier activity"/>
    <property type="evidence" value="ECO:0007669"/>
    <property type="project" value="UniProtKB-UniRule"/>
</dbReference>
<evidence type="ECO:0000256" key="6">
    <source>
        <dbReference type="ARBA" id="ARBA00023160"/>
    </source>
</evidence>
<keyword evidence="7" id="KW-0963">Cytoplasm</keyword>
<keyword evidence="14" id="KW-1185">Reference proteome</keyword>
<dbReference type="GO" id="GO:0016020">
    <property type="term" value="C:membrane"/>
    <property type="evidence" value="ECO:0007669"/>
    <property type="project" value="GOC"/>
</dbReference>
<dbReference type="NCBIfam" id="NF002148">
    <property type="entry name" value="PRK00982.1-2"/>
    <property type="match status" value="1"/>
</dbReference>
<dbReference type="STRING" id="1122154.SAMN02746068_01987"/>
<dbReference type="NCBIfam" id="TIGR00517">
    <property type="entry name" value="acyl_carrier"/>
    <property type="match status" value="1"/>
</dbReference>
<sequence>MAMSKEDLFAKIKENLVETLELDADHVTLETNIVEDLGADSISLMEFTLALEDEFGIEISDEDAEHILTLGQVVDYVSDKIN</sequence>
<comment type="subcellular location">
    <subcellularLocation>
        <location evidence="7">Cytoplasm</location>
    </subcellularLocation>
</comment>
<reference evidence="11 14" key="1">
    <citation type="submission" date="2014-12" db="EMBL/GenBank/DDBJ databases">
        <title>Draft genome sequences of 10 type strains of Lactococcus.</title>
        <authorList>
            <person name="Sun Z."/>
            <person name="Zhong Z."/>
            <person name="Liu W."/>
            <person name="Zhang W."/>
            <person name="Zhang H."/>
        </authorList>
    </citation>
    <scope>NUCLEOTIDE SEQUENCE [LARGE SCALE GENOMIC DNA]</scope>
    <source>
        <strain evidence="11 14">DSM 22330</strain>
    </source>
</reference>
<feature type="domain" description="Carrier" evidence="10">
    <location>
        <begin position="6"/>
        <end position="81"/>
    </location>
</feature>
<dbReference type="PROSITE" id="PS50075">
    <property type="entry name" value="CARRIER"/>
    <property type="match status" value="1"/>
</dbReference>
<feature type="modified residue" description="O-(pantetheine 4'-phosphoryl)serine" evidence="7">
    <location>
        <position position="41"/>
    </location>
</feature>
<dbReference type="AlphaFoldDB" id="A0A1K2HI72"/>
<evidence type="ECO:0000256" key="3">
    <source>
        <dbReference type="ARBA" id="ARBA00022553"/>
    </source>
</evidence>
<comment type="PTM">
    <text evidence="9">4'-phosphopantetheine is transferred from CoA to a specific serine of apo-ACP by acpS.</text>
</comment>
<reference evidence="12 13" key="2">
    <citation type="submission" date="2016-11" db="EMBL/GenBank/DDBJ databases">
        <authorList>
            <person name="Jaros S."/>
            <person name="Januszkiewicz K."/>
            <person name="Wedrychowicz H."/>
        </authorList>
    </citation>
    <scope>NUCLEOTIDE SEQUENCE [LARGE SCALE GENOMIC DNA]</scope>
    <source>
        <strain evidence="12 13">DSM 22330</strain>
    </source>
</reference>
<proteinExistence type="inferred from homology"/>
<evidence type="ECO:0000256" key="2">
    <source>
        <dbReference type="ARBA" id="ARBA00022516"/>
    </source>
</evidence>
<evidence type="ECO:0000256" key="5">
    <source>
        <dbReference type="ARBA" id="ARBA00023098"/>
    </source>
</evidence>
<dbReference type="EMBL" id="FPKS01000016">
    <property type="protein sequence ID" value="SFZ76532.1"/>
    <property type="molecule type" value="Genomic_DNA"/>
</dbReference>
<organism evidence="12 13">
    <name type="scientific">Pseudolactococcus chungangensis CAU 28 = DSM 22330</name>
    <dbReference type="NCBI Taxonomy" id="1122154"/>
    <lineage>
        <taxon>Bacteria</taxon>
        <taxon>Bacillati</taxon>
        <taxon>Bacillota</taxon>
        <taxon>Bacilli</taxon>
        <taxon>Lactobacillales</taxon>
        <taxon>Streptococcaceae</taxon>
        <taxon>Pseudolactococcus</taxon>
    </lineage>
</organism>
<dbReference type="Proteomes" id="UP000185655">
    <property type="component" value="Unassembled WGS sequence"/>
</dbReference>
<evidence type="ECO:0000313" key="13">
    <source>
        <dbReference type="Proteomes" id="UP000185655"/>
    </source>
</evidence>
<evidence type="ECO:0000259" key="10">
    <source>
        <dbReference type="PROSITE" id="PS50075"/>
    </source>
</evidence>
<evidence type="ECO:0000313" key="11">
    <source>
        <dbReference type="EMBL" id="PCS01230.1"/>
    </source>
</evidence>
<dbReference type="EMBL" id="JXJT01000023">
    <property type="protein sequence ID" value="PCS01230.1"/>
    <property type="molecule type" value="Genomic_DNA"/>
</dbReference>
<dbReference type="PANTHER" id="PTHR20863:SF76">
    <property type="entry name" value="CARRIER DOMAIN-CONTAINING PROTEIN"/>
    <property type="match status" value="1"/>
</dbReference>
<evidence type="ECO:0000313" key="12">
    <source>
        <dbReference type="EMBL" id="SFZ76532.1"/>
    </source>
</evidence>